<evidence type="ECO:0000256" key="6">
    <source>
        <dbReference type="ARBA" id="ARBA00023136"/>
    </source>
</evidence>
<dbReference type="Proteomes" id="UP000215145">
    <property type="component" value="Unassembled WGS sequence"/>
</dbReference>
<dbReference type="RefSeq" id="WP_089524054.1">
    <property type="nucleotide sequence ID" value="NZ_NMUQ01000001.1"/>
</dbReference>
<evidence type="ECO:0000256" key="7">
    <source>
        <dbReference type="RuleBase" id="RU363032"/>
    </source>
</evidence>
<keyword evidence="3" id="KW-1003">Cell membrane</keyword>
<gene>
    <name evidence="9" type="ORF">CGZ75_10170</name>
</gene>
<comment type="subcellular location">
    <subcellularLocation>
        <location evidence="1 7">Cell membrane</location>
        <topology evidence="1 7">Multi-pass membrane protein</topology>
    </subcellularLocation>
</comment>
<dbReference type="PANTHER" id="PTHR30193:SF37">
    <property type="entry name" value="INNER MEMBRANE ABC TRANSPORTER PERMEASE PROTEIN YCJO"/>
    <property type="match status" value="1"/>
</dbReference>
<evidence type="ECO:0000256" key="5">
    <source>
        <dbReference type="ARBA" id="ARBA00022989"/>
    </source>
</evidence>
<evidence type="ECO:0000313" key="9">
    <source>
        <dbReference type="EMBL" id="OXM16973.1"/>
    </source>
</evidence>
<dbReference type="InterPro" id="IPR000515">
    <property type="entry name" value="MetI-like"/>
</dbReference>
<feature type="transmembrane region" description="Helical" evidence="7">
    <location>
        <begin position="264"/>
        <end position="289"/>
    </location>
</feature>
<evidence type="ECO:0000259" key="8">
    <source>
        <dbReference type="PROSITE" id="PS50928"/>
    </source>
</evidence>
<evidence type="ECO:0000256" key="1">
    <source>
        <dbReference type="ARBA" id="ARBA00004651"/>
    </source>
</evidence>
<feature type="domain" description="ABC transmembrane type-1" evidence="8">
    <location>
        <begin position="72"/>
        <end position="285"/>
    </location>
</feature>
<evidence type="ECO:0000256" key="3">
    <source>
        <dbReference type="ARBA" id="ARBA00022475"/>
    </source>
</evidence>
<keyword evidence="4 7" id="KW-0812">Transmembrane</keyword>
<feature type="transmembrane region" description="Helical" evidence="7">
    <location>
        <begin position="158"/>
        <end position="184"/>
    </location>
</feature>
<evidence type="ECO:0000256" key="2">
    <source>
        <dbReference type="ARBA" id="ARBA00022448"/>
    </source>
</evidence>
<dbReference type="GO" id="GO:0005886">
    <property type="term" value="C:plasma membrane"/>
    <property type="evidence" value="ECO:0007669"/>
    <property type="project" value="UniProtKB-SubCell"/>
</dbReference>
<dbReference type="AlphaFoldDB" id="A0A229P400"/>
<dbReference type="InterPro" id="IPR035906">
    <property type="entry name" value="MetI-like_sf"/>
</dbReference>
<dbReference type="CDD" id="cd06261">
    <property type="entry name" value="TM_PBP2"/>
    <property type="match status" value="1"/>
</dbReference>
<accession>A0A229P400</accession>
<dbReference type="PROSITE" id="PS50928">
    <property type="entry name" value="ABC_TM1"/>
    <property type="match status" value="1"/>
</dbReference>
<feature type="transmembrane region" description="Helical" evidence="7">
    <location>
        <begin position="109"/>
        <end position="129"/>
    </location>
</feature>
<dbReference type="Gene3D" id="1.10.3720.10">
    <property type="entry name" value="MetI-like"/>
    <property type="match status" value="1"/>
</dbReference>
<dbReference type="PANTHER" id="PTHR30193">
    <property type="entry name" value="ABC TRANSPORTER PERMEASE PROTEIN"/>
    <property type="match status" value="1"/>
</dbReference>
<evidence type="ECO:0000256" key="4">
    <source>
        <dbReference type="ARBA" id="ARBA00022692"/>
    </source>
</evidence>
<comment type="caution">
    <text evidence="9">The sequence shown here is derived from an EMBL/GenBank/DDBJ whole genome shotgun (WGS) entry which is preliminary data.</text>
</comment>
<feature type="transmembrane region" description="Helical" evidence="7">
    <location>
        <begin position="12"/>
        <end position="39"/>
    </location>
</feature>
<organism evidence="9 10">
    <name type="scientific">Paenibacillus herberti</name>
    <dbReference type="NCBI Taxonomy" id="1619309"/>
    <lineage>
        <taxon>Bacteria</taxon>
        <taxon>Bacillati</taxon>
        <taxon>Bacillota</taxon>
        <taxon>Bacilli</taxon>
        <taxon>Bacillales</taxon>
        <taxon>Paenibacillaceae</taxon>
        <taxon>Paenibacillus</taxon>
    </lineage>
</organism>
<sequence>MQKWSLAKKEHLVWAAFIAPAFLIYTIIFLGPVITSFYYSMTNWNGLYKTMDFVGLRNFIELTSDEDFLNALRNTFWFTLFIVIFQNGLAIPLALALDSKIKTKSMLRAAFFVPAILSPLVVGYTWSYIFQPNGLLNVLLGKLGLTAWQQSWLGDPKYALYSLVVIVLWQYVGYSMVIFVANLQTIPADYYEAADIDGAGGWRKFTAITFPLMAPSLTINVVLASIGSLKAFDIIYVTTKGGPYHATETVTTLLYQKAFSESSFGYGTAIGVVMFFIILIISFLQIVVLRRREVGA</sequence>
<reference evidence="9 10" key="1">
    <citation type="submission" date="2017-07" db="EMBL/GenBank/DDBJ databases">
        <title>Paenibacillus herberti R33 genome sequencing and assembly.</title>
        <authorList>
            <person name="Su W."/>
        </authorList>
    </citation>
    <scope>NUCLEOTIDE SEQUENCE [LARGE SCALE GENOMIC DNA]</scope>
    <source>
        <strain evidence="9 10">R33</strain>
    </source>
</reference>
<keyword evidence="6 7" id="KW-0472">Membrane</keyword>
<keyword evidence="2 7" id="KW-0813">Transport</keyword>
<evidence type="ECO:0000313" key="10">
    <source>
        <dbReference type="Proteomes" id="UP000215145"/>
    </source>
</evidence>
<dbReference type="InterPro" id="IPR051393">
    <property type="entry name" value="ABC_transporter_permease"/>
</dbReference>
<feature type="transmembrane region" description="Helical" evidence="7">
    <location>
        <begin position="205"/>
        <end position="226"/>
    </location>
</feature>
<comment type="similarity">
    <text evidence="7">Belongs to the binding-protein-dependent transport system permease family.</text>
</comment>
<dbReference type="OrthoDB" id="5174895at2"/>
<protein>
    <submittedName>
        <fullName evidence="9">Sugar ABC transporter permease</fullName>
    </submittedName>
</protein>
<dbReference type="SUPFAM" id="SSF161098">
    <property type="entry name" value="MetI-like"/>
    <property type="match status" value="1"/>
</dbReference>
<dbReference type="Pfam" id="PF00528">
    <property type="entry name" value="BPD_transp_1"/>
    <property type="match status" value="1"/>
</dbReference>
<dbReference type="GO" id="GO:0055085">
    <property type="term" value="P:transmembrane transport"/>
    <property type="evidence" value="ECO:0007669"/>
    <property type="project" value="InterPro"/>
</dbReference>
<name>A0A229P400_9BACL</name>
<keyword evidence="10" id="KW-1185">Reference proteome</keyword>
<keyword evidence="5 7" id="KW-1133">Transmembrane helix</keyword>
<feature type="transmembrane region" description="Helical" evidence="7">
    <location>
        <begin position="76"/>
        <end position="97"/>
    </location>
</feature>
<dbReference type="EMBL" id="NMUQ01000001">
    <property type="protein sequence ID" value="OXM16973.1"/>
    <property type="molecule type" value="Genomic_DNA"/>
</dbReference>
<proteinExistence type="inferred from homology"/>